<comment type="similarity">
    <text evidence="2 8">Belongs to the sodium:solute symporter (SSF) (TC 2.A.21) family.</text>
</comment>
<evidence type="ECO:0000256" key="4">
    <source>
        <dbReference type="ARBA" id="ARBA00022475"/>
    </source>
</evidence>
<evidence type="ECO:0000313" key="10">
    <source>
        <dbReference type="EMBL" id="TDB67529.1"/>
    </source>
</evidence>
<dbReference type="InterPro" id="IPR050277">
    <property type="entry name" value="Sodium:Solute_Symporter"/>
</dbReference>
<organism evidence="10 11">
    <name type="scientific">Arundinibacter roseus</name>
    <dbReference type="NCBI Taxonomy" id="2070510"/>
    <lineage>
        <taxon>Bacteria</taxon>
        <taxon>Pseudomonadati</taxon>
        <taxon>Bacteroidota</taxon>
        <taxon>Cytophagia</taxon>
        <taxon>Cytophagales</taxon>
        <taxon>Spirosomataceae</taxon>
        <taxon>Arundinibacter</taxon>
    </lineage>
</organism>
<feature type="transmembrane region" description="Helical" evidence="9">
    <location>
        <begin position="155"/>
        <end position="177"/>
    </location>
</feature>
<dbReference type="InterPro" id="IPR001734">
    <property type="entry name" value="Na/solute_symporter"/>
</dbReference>
<dbReference type="InterPro" id="IPR018212">
    <property type="entry name" value="Na/solute_symporter_CS"/>
</dbReference>
<comment type="caution">
    <text evidence="10">The sequence shown here is derived from an EMBL/GenBank/DDBJ whole genome shotgun (WGS) entry which is preliminary data.</text>
</comment>
<feature type="transmembrane region" description="Helical" evidence="9">
    <location>
        <begin position="184"/>
        <end position="205"/>
    </location>
</feature>
<feature type="transmembrane region" description="Helical" evidence="9">
    <location>
        <begin position="74"/>
        <end position="95"/>
    </location>
</feature>
<evidence type="ECO:0000256" key="6">
    <source>
        <dbReference type="ARBA" id="ARBA00022989"/>
    </source>
</evidence>
<feature type="transmembrane region" description="Helical" evidence="9">
    <location>
        <begin position="526"/>
        <end position="544"/>
    </location>
</feature>
<sequence length="552" mass="59977">MNQLQTLDYFAIILYMIMVSGIGIYLGKFVKNISDYFKGGNSVSWVANGISNFMTMFSTSIFVAYAGIAYTHGLVALTVIWCAVPPSVFAALVLAKRWQRAGIISPVEFLETRFNAPVRQVLSWSGVGFKVLDEMIKLYAIGLFVAAATNSSLEMSILSCGLVVLVYTVAGGLWAVLVTDVVQFIILGLATVILLPLSLQAAGGLSNISEQLPAHLTFTNGPKGAPLYLFVYYLMVLVKFCGNWAFMQRFYSAENETDARKTGWLSASLFLLFPIIFLIPAIAARIIIPDLPDPEMAYVSICLKLLPQGLMGLMIAAMFAATMSTLSSEYNVTASVITSDIYKRIFKPTASNKELLLVGRLSTIVLGLMVTIGALFVGGFGGAFEANKLFTGLFAIPMVIPLVFGILMRKPTPTGAIAAVVIGMLVGLLLNGFTGFSWEIATLIEMVVCFLVFWASGYFTNTSEAYRVRVAAFFARLRVPAQKSASESDNSMQPILQRLYGIALACTGFLFSVLSVPSLANYSGKMALGVGVFCLITAFFIFKLKRKTKENL</sequence>
<dbReference type="NCBIfam" id="TIGR00813">
    <property type="entry name" value="sss"/>
    <property type="match status" value="1"/>
</dbReference>
<keyword evidence="5 9" id="KW-0812">Transmembrane</keyword>
<keyword evidence="4" id="KW-1003">Cell membrane</keyword>
<dbReference type="Gene3D" id="1.20.1730.10">
    <property type="entry name" value="Sodium/glucose cotransporter"/>
    <property type="match status" value="1"/>
</dbReference>
<evidence type="ECO:0000313" key="11">
    <source>
        <dbReference type="Proteomes" id="UP000295706"/>
    </source>
</evidence>
<evidence type="ECO:0000256" key="9">
    <source>
        <dbReference type="SAM" id="Phobius"/>
    </source>
</evidence>
<keyword evidence="6 9" id="KW-1133">Transmembrane helix</keyword>
<accession>A0A4R4KLC5</accession>
<name>A0A4R4KLC5_9BACT</name>
<keyword evidence="7 9" id="KW-0472">Membrane</keyword>
<feature type="transmembrane region" description="Helical" evidence="9">
    <location>
        <begin position="440"/>
        <end position="459"/>
    </location>
</feature>
<keyword evidence="11" id="KW-1185">Reference proteome</keyword>
<dbReference type="AlphaFoldDB" id="A0A4R4KLC5"/>
<keyword evidence="3" id="KW-0813">Transport</keyword>
<feature type="transmembrane region" description="Helical" evidence="9">
    <location>
        <begin position="308"/>
        <end position="334"/>
    </location>
</feature>
<dbReference type="Pfam" id="PF00474">
    <property type="entry name" value="SSF"/>
    <property type="match status" value="1"/>
</dbReference>
<feature type="transmembrane region" description="Helical" evidence="9">
    <location>
        <begin position="6"/>
        <end position="26"/>
    </location>
</feature>
<dbReference type="PANTHER" id="PTHR48086">
    <property type="entry name" value="SODIUM/PROLINE SYMPORTER-RELATED"/>
    <property type="match status" value="1"/>
</dbReference>
<comment type="subcellular location">
    <subcellularLocation>
        <location evidence="1">Membrane</location>
        <topology evidence="1">Multi-pass membrane protein</topology>
    </subcellularLocation>
</comment>
<dbReference type="GO" id="GO:0005886">
    <property type="term" value="C:plasma membrane"/>
    <property type="evidence" value="ECO:0007669"/>
    <property type="project" value="TreeGrafter"/>
</dbReference>
<dbReference type="RefSeq" id="WP_132115601.1">
    <property type="nucleotide sequence ID" value="NZ_SMJU01000003.1"/>
</dbReference>
<feature type="transmembrane region" description="Helical" evidence="9">
    <location>
        <begin position="499"/>
        <end position="520"/>
    </location>
</feature>
<dbReference type="PANTHER" id="PTHR48086:SF7">
    <property type="entry name" value="SODIUM-SOLUTE SYMPORTER-RELATED"/>
    <property type="match status" value="1"/>
</dbReference>
<evidence type="ECO:0000256" key="2">
    <source>
        <dbReference type="ARBA" id="ARBA00006434"/>
    </source>
</evidence>
<feature type="transmembrane region" description="Helical" evidence="9">
    <location>
        <begin position="267"/>
        <end position="288"/>
    </location>
</feature>
<feature type="transmembrane region" description="Helical" evidence="9">
    <location>
        <begin position="225"/>
        <end position="246"/>
    </location>
</feature>
<dbReference type="OrthoDB" id="9761931at2"/>
<dbReference type="PROSITE" id="PS50283">
    <property type="entry name" value="NA_SOLUT_SYMP_3"/>
    <property type="match status" value="1"/>
</dbReference>
<evidence type="ECO:0000256" key="1">
    <source>
        <dbReference type="ARBA" id="ARBA00004141"/>
    </source>
</evidence>
<evidence type="ECO:0000256" key="7">
    <source>
        <dbReference type="ARBA" id="ARBA00023136"/>
    </source>
</evidence>
<dbReference type="Proteomes" id="UP000295706">
    <property type="component" value="Unassembled WGS sequence"/>
</dbReference>
<dbReference type="GO" id="GO:0046942">
    <property type="term" value="P:carboxylic acid transport"/>
    <property type="evidence" value="ECO:0007669"/>
    <property type="project" value="UniProtKB-ARBA"/>
</dbReference>
<dbReference type="CDD" id="cd11477">
    <property type="entry name" value="SLC5sbd_u1"/>
    <property type="match status" value="1"/>
</dbReference>
<feature type="transmembrane region" description="Helical" evidence="9">
    <location>
        <begin position="355"/>
        <end position="377"/>
    </location>
</feature>
<feature type="transmembrane region" description="Helical" evidence="9">
    <location>
        <begin position="415"/>
        <end position="434"/>
    </location>
</feature>
<evidence type="ECO:0000256" key="5">
    <source>
        <dbReference type="ARBA" id="ARBA00022692"/>
    </source>
</evidence>
<dbReference type="PROSITE" id="PS00457">
    <property type="entry name" value="NA_SOLUT_SYMP_2"/>
    <property type="match status" value="1"/>
</dbReference>
<proteinExistence type="inferred from homology"/>
<feature type="transmembrane region" description="Helical" evidence="9">
    <location>
        <begin position="46"/>
        <end position="68"/>
    </location>
</feature>
<protein>
    <submittedName>
        <fullName evidence="10">Sodium transporter</fullName>
    </submittedName>
</protein>
<evidence type="ECO:0000256" key="3">
    <source>
        <dbReference type="ARBA" id="ARBA00022448"/>
    </source>
</evidence>
<evidence type="ECO:0000256" key="8">
    <source>
        <dbReference type="RuleBase" id="RU362091"/>
    </source>
</evidence>
<gene>
    <name evidence="10" type="ORF">EZE20_06175</name>
</gene>
<dbReference type="EMBL" id="SMJU01000003">
    <property type="protein sequence ID" value="TDB67529.1"/>
    <property type="molecule type" value="Genomic_DNA"/>
</dbReference>
<feature type="transmembrane region" description="Helical" evidence="9">
    <location>
        <begin position="389"/>
        <end position="408"/>
    </location>
</feature>
<dbReference type="InterPro" id="IPR038377">
    <property type="entry name" value="Na/Glc_symporter_sf"/>
</dbReference>
<reference evidence="10 11" key="1">
    <citation type="submission" date="2019-02" db="EMBL/GenBank/DDBJ databases">
        <title>Arundinibacter roseus gen. nov., sp. nov., a new member of the family Cytophagaceae.</title>
        <authorList>
            <person name="Szuroczki S."/>
            <person name="Khayer B."/>
            <person name="Sproer C."/>
            <person name="Toumi M."/>
            <person name="Szabo A."/>
            <person name="Felfoldi T."/>
            <person name="Schumann P."/>
            <person name="Toth E."/>
        </authorList>
    </citation>
    <scope>NUCLEOTIDE SEQUENCE [LARGE SCALE GENOMIC DNA]</scope>
    <source>
        <strain evidence="10 11">DMA-k-7a</strain>
    </source>
</reference>
<dbReference type="GO" id="GO:0022857">
    <property type="term" value="F:transmembrane transporter activity"/>
    <property type="evidence" value="ECO:0007669"/>
    <property type="project" value="InterPro"/>
</dbReference>